<dbReference type="RefSeq" id="WP_053433710.1">
    <property type="nucleotide sequence ID" value="NZ_LGUF01000007.1"/>
</dbReference>
<evidence type="ECO:0000256" key="3">
    <source>
        <dbReference type="ARBA" id="ARBA00023163"/>
    </source>
</evidence>
<dbReference type="InterPro" id="IPR011663">
    <property type="entry name" value="UTRA"/>
</dbReference>
<evidence type="ECO:0000259" key="4">
    <source>
        <dbReference type="PROSITE" id="PS50949"/>
    </source>
</evidence>
<protein>
    <submittedName>
        <fullName evidence="5">GntR family transcriptional regulator</fullName>
    </submittedName>
</protein>
<dbReference type="AlphaFoldDB" id="A0A0M0G8W5"/>
<dbReference type="GO" id="GO:0003700">
    <property type="term" value="F:DNA-binding transcription factor activity"/>
    <property type="evidence" value="ECO:0007669"/>
    <property type="project" value="InterPro"/>
</dbReference>
<dbReference type="OrthoDB" id="9815017at2"/>
<dbReference type="Pfam" id="PF07702">
    <property type="entry name" value="UTRA"/>
    <property type="match status" value="1"/>
</dbReference>
<dbReference type="SMART" id="SM00345">
    <property type="entry name" value="HTH_GNTR"/>
    <property type="match status" value="1"/>
</dbReference>
<evidence type="ECO:0000256" key="2">
    <source>
        <dbReference type="ARBA" id="ARBA00023125"/>
    </source>
</evidence>
<dbReference type="CDD" id="cd07377">
    <property type="entry name" value="WHTH_GntR"/>
    <property type="match status" value="1"/>
</dbReference>
<dbReference type="PRINTS" id="PR00035">
    <property type="entry name" value="HTHGNTR"/>
</dbReference>
<keyword evidence="2" id="KW-0238">DNA-binding</keyword>
<evidence type="ECO:0000313" key="6">
    <source>
        <dbReference type="Proteomes" id="UP000037109"/>
    </source>
</evidence>
<organism evidence="5 6">
    <name type="scientific">Sporosarcina globispora</name>
    <name type="common">Bacillus globisporus</name>
    <dbReference type="NCBI Taxonomy" id="1459"/>
    <lineage>
        <taxon>Bacteria</taxon>
        <taxon>Bacillati</taxon>
        <taxon>Bacillota</taxon>
        <taxon>Bacilli</taxon>
        <taxon>Bacillales</taxon>
        <taxon>Caryophanaceae</taxon>
        <taxon>Sporosarcina</taxon>
    </lineage>
</organism>
<comment type="caution">
    <text evidence="5">The sequence shown here is derived from an EMBL/GenBank/DDBJ whole genome shotgun (WGS) entry which is preliminary data.</text>
</comment>
<dbReference type="SUPFAM" id="SSF64288">
    <property type="entry name" value="Chorismate lyase-like"/>
    <property type="match status" value="1"/>
</dbReference>
<dbReference type="EMBL" id="LGUF01000007">
    <property type="protein sequence ID" value="KON86350.1"/>
    <property type="molecule type" value="Genomic_DNA"/>
</dbReference>
<keyword evidence="6" id="KW-1185">Reference proteome</keyword>
<dbReference type="STRING" id="1459.AF332_05620"/>
<dbReference type="Pfam" id="PF00392">
    <property type="entry name" value="GntR"/>
    <property type="match status" value="1"/>
</dbReference>
<keyword evidence="1" id="KW-0805">Transcription regulation</keyword>
<dbReference type="PANTHER" id="PTHR44846:SF1">
    <property type="entry name" value="MANNOSYL-D-GLYCERATE TRANSPORT_METABOLISM SYSTEM REPRESSOR MNGR-RELATED"/>
    <property type="match status" value="1"/>
</dbReference>
<dbReference type="PROSITE" id="PS50949">
    <property type="entry name" value="HTH_GNTR"/>
    <property type="match status" value="1"/>
</dbReference>
<dbReference type="Gene3D" id="1.10.10.10">
    <property type="entry name" value="Winged helix-like DNA-binding domain superfamily/Winged helix DNA-binding domain"/>
    <property type="match status" value="1"/>
</dbReference>
<gene>
    <name evidence="5" type="ORF">AF332_05620</name>
</gene>
<reference evidence="6" key="1">
    <citation type="submission" date="2015-07" db="EMBL/GenBank/DDBJ databases">
        <title>Fjat-10036 dsm4.</title>
        <authorList>
            <person name="Liu B."/>
            <person name="Wang J."/>
            <person name="Zhu Y."/>
            <person name="Liu G."/>
            <person name="Chen Q."/>
            <person name="Chen Z."/>
            <person name="Lan J."/>
            <person name="Che J."/>
            <person name="Ge C."/>
            <person name="Shi H."/>
            <person name="Pan Z."/>
            <person name="Liu X."/>
        </authorList>
    </citation>
    <scope>NUCLEOTIDE SEQUENCE [LARGE SCALE GENOMIC DNA]</scope>
    <source>
        <strain evidence="6">DSM 4</strain>
    </source>
</reference>
<keyword evidence="3" id="KW-0804">Transcription</keyword>
<dbReference type="Gene3D" id="3.40.1410.10">
    <property type="entry name" value="Chorismate lyase-like"/>
    <property type="match status" value="1"/>
</dbReference>
<dbReference type="GO" id="GO:0045892">
    <property type="term" value="P:negative regulation of DNA-templated transcription"/>
    <property type="evidence" value="ECO:0007669"/>
    <property type="project" value="TreeGrafter"/>
</dbReference>
<evidence type="ECO:0000256" key="1">
    <source>
        <dbReference type="ARBA" id="ARBA00023015"/>
    </source>
</evidence>
<dbReference type="SUPFAM" id="SSF46785">
    <property type="entry name" value="Winged helix' DNA-binding domain"/>
    <property type="match status" value="1"/>
</dbReference>
<evidence type="ECO:0000313" key="5">
    <source>
        <dbReference type="EMBL" id="KON86350.1"/>
    </source>
</evidence>
<sequence length="243" mass="27923">MIDKQSPIPIYHQLEEYIKQLIENGILKPDEAIPSEREYSEQYQISRMTVRQALNNLVNDGYLYRQKGRGTFVNKQKVEQKLQGLTSFTEDMKERGMVPSSRLISFEIIPAEPQLARKLDIKENTPVYEIKRVRMADNLPMALETSYLPANLVKGLTEEIINKSLYQHIEEKLSLTISEATQQIEASIAKDTEVSHLQVESGSPVLLIVRTSFLQDGTTFELVKSAYRADRYKFVHTMQRAAK</sequence>
<dbReference type="InterPro" id="IPR000524">
    <property type="entry name" value="Tscrpt_reg_HTH_GntR"/>
</dbReference>
<dbReference type="PANTHER" id="PTHR44846">
    <property type="entry name" value="MANNOSYL-D-GLYCERATE TRANSPORT/METABOLISM SYSTEM REPRESSOR MNGR-RELATED"/>
    <property type="match status" value="1"/>
</dbReference>
<dbReference type="InterPro" id="IPR036388">
    <property type="entry name" value="WH-like_DNA-bd_sf"/>
</dbReference>
<accession>A0A0M0G8W5</accession>
<dbReference type="GO" id="GO:0003677">
    <property type="term" value="F:DNA binding"/>
    <property type="evidence" value="ECO:0007669"/>
    <property type="project" value="UniProtKB-KW"/>
</dbReference>
<dbReference type="Proteomes" id="UP000037109">
    <property type="component" value="Unassembled WGS sequence"/>
</dbReference>
<dbReference type="InterPro" id="IPR028978">
    <property type="entry name" value="Chorismate_lyase_/UTRA_dom_sf"/>
</dbReference>
<dbReference type="InterPro" id="IPR050679">
    <property type="entry name" value="Bact_HTH_transcr_reg"/>
</dbReference>
<dbReference type="SMART" id="SM00866">
    <property type="entry name" value="UTRA"/>
    <property type="match status" value="1"/>
</dbReference>
<name>A0A0M0G8W5_SPOGL</name>
<proteinExistence type="predicted"/>
<dbReference type="PATRIC" id="fig|1459.3.peg.1179"/>
<dbReference type="FunFam" id="1.10.10.10:FF:000079">
    <property type="entry name" value="GntR family transcriptional regulator"/>
    <property type="match status" value="1"/>
</dbReference>
<feature type="domain" description="HTH gntR-type" evidence="4">
    <location>
        <begin position="8"/>
        <end position="76"/>
    </location>
</feature>
<dbReference type="InterPro" id="IPR036390">
    <property type="entry name" value="WH_DNA-bd_sf"/>
</dbReference>